<proteinExistence type="predicted"/>
<organism evidence="2 3">
    <name type="scientific">Cadophora malorum</name>
    <dbReference type="NCBI Taxonomy" id="108018"/>
    <lineage>
        <taxon>Eukaryota</taxon>
        <taxon>Fungi</taxon>
        <taxon>Dikarya</taxon>
        <taxon>Ascomycota</taxon>
        <taxon>Pezizomycotina</taxon>
        <taxon>Leotiomycetes</taxon>
        <taxon>Helotiales</taxon>
        <taxon>Ploettnerulaceae</taxon>
        <taxon>Cadophora</taxon>
    </lineage>
</organism>
<keyword evidence="3" id="KW-1185">Reference proteome</keyword>
<dbReference type="EMBL" id="JAFJYH010000175">
    <property type="protein sequence ID" value="KAG4416770.1"/>
    <property type="molecule type" value="Genomic_DNA"/>
</dbReference>
<comment type="caution">
    <text evidence="2">The sequence shown here is derived from an EMBL/GenBank/DDBJ whole genome shotgun (WGS) entry which is preliminary data.</text>
</comment>
<feature type="domain" description="F-box" evidence="1">
    <location>
        <begin position="8"/>
        <end position="46"/>
    </location>
</feature>
<evidence type="ECO:0000313" key="2">
    <source>
        <dbReference type="EMBL" id="KAG4416770.1"/>
    </source>
</evidence>
<dbReference type="Proteomes" id="UP000664132">
    <property type="component" value="Unassembled WGS sequence"/>
</dbReference>
<accession>A0A8H7W4D6</accession>
<name>A0A8H7W4D6_9HELO</name>
<dbReference type="OrthoDB" id="3541472at2759"/>
<dbReference type="AlphaFoldDB" id="A0A8H7W4D6"/>
<dbReference type="InterPro" id="IPR001810">
    <property type="entry name" value="F-box_dom"/>
</dbReference>
<dbReference type="Pfam" id="PF12937">
    <property type="entry name" value="F-box-like"/>
    <property type="match status" value="1"/>
</dbReference>
<dbReference type="CDD" id="cd09917">
    <property type="entry name" value="F-box_SF"/>
    <property type="match status" value="1"/>
</dbReference>
<evidence type="ECO:0000313" key="3">
    <source>
        <dbReference type="Proteomes" id="UP000664132"/>
    </source>
</evidence>
<reference evidence="2" key="1">
    <citation type="submission" date="2021-02" db="EMBL/GenBank/DDBJ databases">
        <title>Genome sequence Cadophora malorum strain M34.</title>
        <authorList>
            <person name="Stefanovic E."/>
            <person name="Vu D."/>
            <person name="Scully C."/>
            <person name="Dijksterhuis J."/>
            <person name="Roader J."/>
            <person name="Houbraken J."/>
        </authorList>
    </citation>
    <scope>NUCLEOTIDE SEQUENCE</scope>
    <source>
        <strain evidence="2">M34</strain>
    </source>
</reference>
<protein>
    <recommendedName>
        <fullName evidence="1">F-box domain-containing protein</fullName>
    </recommendedName>
</protein>
<gene>
    <name evidence="2" type="ORF">IFR04_010099</name>
</gene>
<sequence length="448" mass="51757">MALILGDFPNEILRKIFHRSRLQNNDMCSVARTCKHFSEVTVPLIYSNVKVRRFVNDERTFGLVQTLKDNPSRADLILKLSFSWADNGKTFGEDQETIVQFLLRRTTRLRTLKMKMTALKEYPMPFPVISDAFLDVNPMTDLWRVEISCVNITWNTVGRLLLLPKISAVFFMPMDVDPERIDDQLPQRPAGSTSKVRYFALEGHPKCVAFVHELLQWSSNLGALLFDFGEYDDSEPHTPKTLQQFLAPVAPTVFYLDLQGRHTDDFHCALVNFHDFTALKTLEISRALLFLTVFEEGGEHVVEPSHRNGLYMRLPPKLEELKIFFDFGSAILDRKYHSRSHNFVDEEYDWIEELATFKPDYFPNLKRVKFTEHSDTDPGSHNVLKLQPWDPPRALAKLFKDQEIELTVFIRSYSVWRGGVMDTTGARNIVNPSPRRLLEVEELEIGTG</sequence>
<evidence type="ECO:0000259" key="1">
    <source>
        <dbReference type="Pfam" id="PF12937"/>
    </source>
</evidence>